<keyword evidence="1" id="KW-0677">Repeat</keyword>
<proteinExistence type="predicted"/>
<evidence type="ECO:0000256" key="1">
    <source>
        <dbReference type="ARBA" id="ARBA00022737"/>
    </source>
</evidence>
<name>A0AAW3H445_STRGN</name>
<evidence type="ECO:0000256" key="2">
    <source>
        <dbReference type="SAM" id="Phobius"/>
    </source>
</evidence>
<protein>
    <submittedName>
        <fullName evidence="3">MORN repeat protein</fullName>
    </submittedName>
</protein>
<dbReference type="EMBL" id="JYGL01000002">
    <property type="protein sequence ID" value="KJQ56344.1"/>
    <property type="molecule type" value="Genomic_DNA"/>
</dbReference>
<dbReference type="PANTHER" id="PTHR43215:SF14">
    <property type="entry name" value="RADIAL SPOKE HEAD 1 HOMOLOG"/>
    <property type="match status" value="1"/>
</dbReference>
<dbReference type="AlphaFoldDB" id="A0AAW3H445"/>
<keyword evidence="2" id="KW-0472">Membrane</keyword>
<organism evidence="3 4">
    <name type="scientific">Streptococcus gordonii</name>
    <dbReference type="NCBI Taxonomy" id="1302"/>
    <lineage>
        <taxon>Bacteria</taxon>
        <taxon>Bacillati</taxon>
        <taxon>Bacillota</taxon>
        <taxon>Bacilli</taxon>
        <taxon>Lactobacillales</taxon>
        <taxon>Streptococcaceae</taxon>
        <taxon>Streptococcus</taxon>
    </lineage>
</organism>
<dbReference type="SMART" id="SM00698">
    <property type="entry name" value="MORN"/>
    <property type="match status" value="3"/>
</dbReference>
<evidence type="ECO:0000313" key="3">
    <source>
        <dbReference type="EMBL" id="KJQ56344.1"/>
    </source>
</evidence>
<evidence type="ECO:0000313" key="4">
    <source>
        <dbReference type="Proteomes" id="UP000033658"/>
    </source>
</evidence>
<comment type="caution">
    <text evidence="3">The sequence shown here is derived from an EMBL/GenBank/DDBJ whole genome shotgun (WGS) entry which is preliminary data.</text>
</comment>
<dbReference type="InterPro" id="IPR014590">
    <property type="entry name" value="UCP034300_MORN_rpt-cont"/>
</dbReference>
<dbReference type="SUPFAM" id="SSF82185">
    <property type="entry name" value="Histone H3 K4-specific methyltransferase SET7/9 N-terminal domain"/>
    <property type="match status" value="1"/>
</dbReference>
<dbReference type="PANTHER" id="PTHR43215">
    <property type="entry name" value="RADIAL SPOKE HEAD 1 HOMOLOG"/>
    <property type="match status" value="1"/>
</dbReference>
<dbReference type="Proteomes" id="UP000033658">
    <property type="component" value="Unassembled WGS sequence"/>
</dbReference>
<dbReference type="InterPro" id="IPR003409">
    <property type="entry name" value="MORN"/>
</dbReference>
<reference evidence="3 4" key="1">
    <citation type="submission" date="2015-02" db="EMBL/GenBank/DDBJ databases">
        <title>Evolution of amylase-binding proteins of oral streptococcal species.</title>
        <authorList>
            <person name="Haase E.M."/>
        </authorList>
    </citation>
    <scope>NUCLEOTIDE SEQUENCE [LARGE SCALE GENOMIC DNA]</scope>
    <source>
        <strain evidence="3 4">G9B</strain>
    </source>
</reference>
<sequence>MAGTFGWIKMDKLKEFYNRYQHYLTRTNFEIAAVTLIALSAILVFTSNIPDKGVLTLDKGAIKYDGSLVHGKMDGQGTLTFKNGDKYEGDFKNGIFDGKGKFTSKSGWKYEGEFSKGQADGQGTLTTEQKVVYKGKFKQGIYQNAH</sequence>
<accession>A0AAW3H445</accession>
<dbReference type="PIRSF" id="PIRSF034300">
    <property type="entry name" value="UCP034300"/>
    <property type="match status" value="1"/>
</dbReference>
<dbReference type="Pfam" id="PF02493">
    <property type="entry name" value="MORN"/>
    <property type="match status" value="3"/>
</dbReference>
<dbReference type="Gene3D" id="2.20.110.10">
    <property type="entry name" value="Histone H3 K4-specific methyltransferase SET7/9 N-terminal domain"/>
    <property type="match status" value="2"/>
</dbReference>
<gene>
    <name evidence="3" type="ORF">TZ86_01679</name>
</gene>
<feature type="transmembrane region" description="Helical" evidence="2">
    <location>
        <begin position="31"/>
        <end position="49"/>
    </location>
</feature>
<keyword evidence="2" id="KW-0812">Transmembrane</keyword>
<keyword evidence="2" id="KW-1133">Transmembrane helix</keyword>